<gene>
    <name evidence="2" type="ORF">MSSIH_0594</name>
</gene>
<dbReference type="EMBL" id="CP009507">
    <property type="protein sequence ID" value="AKB31284.1"/>
    <property type="molecule type" value="Genomic_DNA"/>
</dbReference>
<dbReference type="PANTHER" id="PTHR43217">
    <property type="entry name" value="SUCCINATE SEMIALDEHYDE DEHYDROGENASE [NAD(P)+] SAD"/>
    <property type="match status" value="1"/>
</dbReference>
<protein>
    <submittedName>
        <fullName evidence="2">Succinate-semialdehyde dehydrogenase [NAD]</fullName>
        <ecNumber evidence="2">1.2.1.16</ecNumber>
        <ecNumber evidence="2">1.2.1.24</ecNumber>
    </submittedName>
</protein>
<dbReference type="SUPFAM" id="SSF53720">
    <property type="entry name" value="ALDH-like"/>
    <property type="match status" value="1"/>
</dbReference>
<keyword evidence="2" id="KW-0560">Oxidoreductase</keyword>
<evidence type="ECO:0000313" key="3">
    <source>
        <dbReference type="Proteomes" id="UP000033092"/>
    </source>
</evidence>
<proteinExistence type="predicted"/>
<evidence type="ECO:0000313" key="2">
    <source>
        <dbReference type="EMBL" id="AKB31284.1"/>
    </source>
</evidence>
<dbReference type="EC" id="1.2.1.24" evidence="2"/>
<evidence type="ECO:0000259" key="1">
    <source>
        <dbReference type="Pfam" id="PF00171"/>
    </source>
</evidence>
<dbReference type="Proteomes" id="UP000033092">
    <property type="component" value="Chromosome"/>
</dbReference>
<dbReference type="KEGG" id="msz:MSSIH_0594"/>
<dbReference type="EC" id="1.2.1.16" evidence="2"/>
<dbReference type="InterPro" id="IPR047110">
    <property type="entry name" value="GABD/Sad-like"/>
</dbReference>
<dbReference type="PATRIC" id="fig|1434119.4.peg.750"/>
<dbReference type="GO" id="GO:0004777">
    <property type="term" value="F:succinate-semialdehyde dehydrogenase (NAD+) activity"/>
    <property type="evidence" value="ECO:0007669"/>
    <property type="project" value="UniProtKB-EC"/>
</dbReference>
<dbReference type="InterPro" id="IPR015590">
    <property type="entry name" value="Aldehyde_DH_dom"/>
</dbReference>
<dbReference type="InterPro" id="IPR016161">
    <property type="entry name" value="Ald_DH/histidinol_DH"/>
</dbReference>
<accession>A0A0E3PCL2</accession>
<dbReference type="AlphaFoldDB" id="A0A0E3PCL2"/>
<sequence>MQKKFVEKLEKILEDARKKGAEPQTYGEEHEKGFFFNPTIIPAASTDMEVCNIEIFGPVAPVITAKDEDEAVEIANSTEFGLGAKIWSGDPYRTILILIYVPIMWQNNTTICSIA</sequence>
<dbReference type="PANTHER" id="PTHR43217:SF1">
    <property type="entry name" value="SUCCINATE SEMIALDEHYDE DEHYDROGENASE [NAD(P)+] SAD"/>
    <property type="match status" value="1"/>
</dbReference>
<dbReference type="InterPro" id="IPR016163">
    <property type="entry name" value="Ald_DH_C"/>
</dbReference>
<name>A0A0E3PCL2_9EURY</name>
<feature type="domain" description="Aldehyde dehydrogenase" evidence="1">
    <location>
        <begin position="3"/>
        <end position="93"/>
    </location>
</feature>
<dbReference type="Pfam" id="PF00171">
    <property type="entry name" value="Aldedh"/>
    <property type="match status" value="1"/>
</dbReference>
<reference evidence="2 3" key="1">
    <citation type="submission" date="2014-07" db="EMBL/GenBank/DDBJ databases">
        <title>Methanogenic archaea and the global carbon cycle.</title>
        <authorList>
            <person name="Henriksen J.R."/>
            <person name="Luke J."/>
            <person name="Reinhart S."/>
            <person name="Benedict M.N."/>
            <person name="Youngblut N.D."/>
            <person name="Metcalf M.E."/>
            <person name="Whitaker R.J."/>
            <person name="Metcalf W.W."/>
        </authorList>
    </citation>
    <scope>NUCLEOTIDE SEQUENCE [LARGE SCALE GENOMIC DNA]</scope>
    <source>
        <strain evidence="2 3">HI350</strain>
    </source>
</reference>
<dbReference type="Gene3D" id="3.40.309.10">
    <property type="entry name" value="Aldehyde Dehydrogenase, Chain A, domain 2"/>
    <property type="match status" value="1"/>
</dbReference>
<dbReference type="HOGENOM" id="CLU_2103548_0_0_2"/>
<organism evidence="2 3">
    <name type="scientific">Methanosarcina siciliae HI350</name>
    <dbReference type="NCBI Taxonomy" id="1434119"/>
    <lineage>
        <taxon>Archaea</taxon>
        <taxon>Methanobacteriati</taxon>
        <taxon>Methanobacteriota</taxon>
        <taxon>Stenosarchaea group</taxon>
        <taxon>Methanomicrobia</taxon>
        <taxon>Methanosarcinales</taxon>
        <taxon>Methanosarcinaceae</taxon>
        <taxon>Methanosarcina</taxon>
    </lineage>
</organism>